<dbReference type="InterPro" id="IPR057326">
    <property type="entry name" value="KR_dom"/>
</dbReference>
<dbReference type="GO" id="GO:0016616">
    <property type="term" value="F:oxidoreductase activity, acting on the CH-OH group of donors, NAD or NADP as acceptor"/>
    <property type="evidence" value="ECO:0007669"/>
    <property type="project" value="TreeGrafter"/>
</dbReference>
<dbReference type="PROSITE" id="PS00061">
    <property type="entry name" value="ADH_SHORT"/>
    <property type="match status" value="1"/>
</dbReference>
<reference evidence="4" key="1">
    <citation type="submission" date="2020-10" db="EMBL/GenBank/DDBJ databases">
        <title>Taxonomic study of unclassified bacteria belonging to the class Ktedonobacteria.</title>
        <authorList>
            <person name="Yabe S."/>
            <person name="Wang C.M."/>
            <person name="Zheng Y."/>
            <person name="Sakai Y."/>
            <person name="Cavaletti L."/>
            <person name="Monciardini P."/>
            <person name="Donadio S."/>
        </authorList>
    </citation>
    <scope>NUCLEOTIDE SEQUENCE</scope>
    <source>
        <strain evidence="4">ID150040</strain>
    </source>
</reference>
<evidence type="ECO:0000256" key="2">
    <source>
        <dbReference type="ARBA" id="ARBA00023002"/>
    </source>
</evidence>
<dbReference type="Gene3D" id="3.40.50.720">
    <property type="entry name" value="NAD(P)-binding Rossmann-like Domain"/>
    <property type="match status" value="1"/>
</dbReference>
<evidence type="ECO:0000313" key="5">
    <source>
        <dbReference type="Proteomes" id="UP000597444"/>
    </source>
</evidence>
<dbReference type="PRINTS" id="PR00080">
    <property type="entry name" value="SDRFAMILY"/>
</dbReference>
<dbReference type="InterPro" id="IPR036291">
    <property type="entry name" value="NAD(P)-bd_dom_sf"/>
</dbReference>
<accession>A0A8J3N3S2</accession>
<dbReference type="InterPro" id="IPR002347">
    <property type="entry name" value="SDR_fam"/>
</dbReference>
<evidence type="ECO:0000256" key="1">
    <source>
        <dbReference type="ARBA" id="ARBA00006484"/>
    </source>
</evidence>
<evidence type="ECO:0000313" key="4">
    <source>
        <dbReference type="EMBL" id="GHO97357.1"/>
    </source>
</evidence>
<keyword evidence="5" id="KW-1185">Reference proteome</keyword>
<dbReference type="NCBIfam" id="NF005559">
    <property type="entry name" value="PRK07231.1"/>
    <property type="match status" value="1"/>
</dbReference>
<dbReference type="GO" id="GO:0030497">
    <property type="term" value="P:fatty acid elongation"/>
    <property type="evidence" value="ECO:0007669"/>
    <property type="project" value="TreeGrafter"/>
</dbReference>
<dbReference type="PANTHER" id="PTHR42760:SF40">
    <property type="entry name" value="3-OXOACYL-[ACYL-CARRIER-PROTEIN] REDUCTASE, CHLOROPLASTIC"/>
    <property type="match status" value="1"/>
</dbReference>
<evidence type="ECO:0000259" key="3">
    <source>
        <dbReference type="SMART" id="SM00822"/>
    </source>
</evidence>
<dbReference type="SUPFAM" id="SSF51735">
    <property type="entry name" value="NAD(P)-binding Rossmann-fold domains"/>
    <property type="match status" value="1"/>
</dbReference>
<name>A0A8J3N3S2_9CHLR</name>
<organism evidence="4 5">
    <name type="scientific">Reticulibacter mediterranei</name>
    <dbReference type="NCBI Taxonomy" id="2778369"/>
    <lineage>
        <taxon>Bacteria</taxon>
        <taxon>Bacillati</taxon>
        <taxon>Chloroflexota</taxon>
        <taxon>Ktedonobacteria</taxon>
        <taxon>Ktedonobacterales</taxon>
        <taxon>Reticulibacteraceae</taxon>
        <taxon>Reticulibacter</taxon>
    </lineage>
</organism>
<keyword evidence="2" id="KW-0560">Oxidoreductase</keyword>
<dbReference type="AlphaFoldDB" id="A0A8J3N3S2"/>
<dbReference type="Proteomes" id="UP000597444">
    <property type="component" value="Unassembled WGS sequence"/>
</dbReference>
<dbReference type="FunFam" id="3.40.50.720:FF:000084">
    <property type="entry name" value="Short-chain dehydrogenase reductase"/>
    <property type="match status" value="1"/>
</dbReference>
<dbReference type="PRINTS" id="PR00081">
    <property type="entry name" value="GDHRDH"/>
</dbReference>
<feature type="domain" description="Ketoreductase" evidence="3">
    <location>
        <begin position="8"/>
        <end position="190"/>
    </location>
</feature>
<sequence>MQDRFTNKVALVTGAGSPRGIGRATALALAREGASVVITDIVAENVERVTEELQALGPALGVVADVRDKGAMERVVQSITERFGGLDILINVAGLTRPTPLLDISEEEYDLVLGVNLKGTFLATQAAVPAMLQRGGGAIVSLSSVSGQRGGGVFGASHYSAAKAGIMGFTKAIARELTPRGIRVNCVAPSMVDTDITGGLLTEERKAELAKGTLMGRIANVDDVVKCLLFLASDESGYLTGVTLDINGGMHLH</sequence>
<protein>
    <submittedName>
        <fullName evidence="4">Short-chain dehydrogenase</fullName>
    </submittedName>
</protein>
<comment type="caution">
    <text evidence="4">The sequence shown here is derived from an EMBL/GenBank/DDBJ whole genome shotgun (WGS) entry which is preliminary data.</text>
</comment>
<dbReference type="RefSeq" id="WP_220207920.1">
    <property type="nucleotide sequence ID" value="NZ_BNJK01000001.1"/>
</dbReference>
<dbReference type="SMART" id="SM00822">
    <property type="entry name" value="PKS_KR"/>
    <property type="match status" value="1"/>
</dbReference>
<gene>
    <name evidence="4" type="primary">y4mP</name>
    <name evidence="4" type="ORF">KSF_074050</name>
</gene>
<dbReference type="EMBL" id="BNJK01000001">
    <property type="protein sequence ID" value="GHO97357.1"/>
    <property type="molecule type" value="Genomic_DNA"/>
</dbReference>
<dbReference type="InterPro" id="IPR020904">
    <property type="entry name" value="Sc_DH/Rdtase_CS"/>
</dbReference>
<comment type="similarity">
    <text evidence="1">Belongs to the short-chain dehydrogenases/reductases (SDR) family.</text>
</comment>
<dbReference type="PANTHER" id="PTHR42760">
    <property type="entry name" value="SHORT-CHAIN DEHYDROGENASES/REDUCTASES FAMILY MEMBER"/>
    <property type="match status" value="1"/>
</dbReference>
<proteinExistence type="inferred from homology"/>
<dbReference type="Pfam" id="PF13561">
    <property type="entry name" value="adh_short_C2"/>
    <property type="match status" value="1"/>
</dbReference>